<name>A0A261XZV6_9FUNG</name>
<keyword evidence="1" id="KW-0812">Transmembrane</keyword>
<sequence length="401" mass="44643">MGIGVVYFIRSRKRLGWEDSKLLRHFAIRGALLVFLNMVQTYNWSGSRWMGAESKFATTVLVALGVNFFLSAVVAIASNHAYSAALKKLETRARRRVASGRSSIPDIEGAATRVKLLRIVGLLLLVFALVTLNLLLVPKPTPNGTGFAWWKYMIYLPGQASFFFSIYPPLNWLGLSLYGVAFGYIMLGRKRGPMENISLNVLCGVIFTIAFVVVRVIGGFGNVNPDLLPAPPAGTFLNNPFLTNWQTFFNTIKYPPDYAYSSLYMAINHFSLAAFFLLPTDVVKDTASEGESGSTTVAKLRNCAQYSIGFITGGPLYDYGRCALFFYIIHLPLYGILGWITLQISPESWTVDDGKGGKLLALEKPGFFSVWIVGLFILWALCRWYAGFKARRGPDSVFRFF</sequence>
<reference evidence="2 3" key="1">
    <citation type="journal article" date="2017" name="Mycologia">
        <title>Bifiguratus adelaidae, gen. et sp. nov., a new member of Mucoromycotina in endophytic and soil-dwelling habitats.</title>
        <authorList>
            <person name="Torres-Cruz T.J."/>
            <person name="Billingsley Tobias T.L."/>
            <person name="Almatruk M."/>
            <person name="Hesse C."/>
            <person name="Kuske C.R."/>
            <person name="Desiro A."/>
            <person name="Benucci G.M."/>
            <person name="Bonito G."/>
            <person name="Stajich J.E."/>
            <person name="Dunlap C."/>
            <person name="Arnold A.E."/>
            <person name="Porras-Alfaro A."/>
        </authorList>
    </citation>
    <scope>NUCLEOTIDE SEQUENCE [LARGE SCALE GENOMIC DNA]</scope>
    <source>
        <strain evidence="2 3">AZ0501</strain>
    </source>
</reference>
<keyword evidence="3" id="KW-1185">Reference proteome</keyword>
<feature type="transmembrane region" description="Helical" evidence="1">
    <location>
        <begin position="60"/>
        <end position="86"/>
    </location>
</feature>
<feature type="transmembrane region" description="Helical" evidence="1">
    <location>
        <begin position="324"/>
        <end position="346"/>
    </location>
</feature>
<feature type="transmembrane region" description="Helical" evidence="1">
    <location>
        <begin position="116"/>
        <end position="137"/>
    </location>
</feature>
<evidence type="ECO:0000256" key="1">
    <source>
        <dbReference type="SAM" id="Phobius"/>
    </source>
</evidence>
<comment type="caution">
    <text evidence="2">The sequence shown here is derived from an EMBL/GenBank/DDBJ whole genome shotgun (WGS) entry which is preliminary data.</text>
</comment>
<feature type="transmembrane region" description="Helical" evidence="1">
    <location>
        <begin position="22"/>
        <end position="40"/>
    </location>
</feature>
<organism evidence="2 3">
    <name type="scientific">Bifiguratus adelaidae</name>
    <dbReference type="NCBI Taxonomy" id="1938954"/>
    <lineage>
        <taxon>Eukaryota</taxon>
        <taxon>Fungi</taxon>
        <taxon>Fungi incertae sedis</taxon>
        <taxon>Mucoromycota</taxon>
        <taxon>Mucoromycotina</taxon>
        <taxon>Endogonomycetes</taxon>
        <taxon>Endogonales</taxon>
        <taxon>Endogonales incertae sedis</taxon>
        <taxon>Bifiguratus</taxon>
    </lineage>
</organism>
<protein>
    <recommendedName>
        <fullName evidence="4">Heparan-alpha-glucosaminide N-acetyltransferase catalytic domain-containing protein</fullName>
    </recommendedName>
</protein>
<keyword evidence="1" id="KW-1133">Transmembrane helix</keyword>
<evidence type="ECO:0000313" key="2">
    <source>
        <dbReference type="EMBL" id="OZJ03886.1"/>
    </source>
</evidence>
<evidence type="ECO:0000313" key="3">
    <source>
        <dbReference type="Proteomes" id="UP000242875"/>
    </source>
</evidence>
<proteinExistence type="predicted"/>
<gene>
    <name evidence="2" type="ORF">BZG36_03947</name>
</gene>
<feature type="transmembrane region" description="Helical" evidence="1">
    <location>
        <begin position="170"/>
        <end position="187"/>
    </location>
</feature>
<dbReference type="EMBL" id="MVBO01000064">
    <property type="protein sequence ID" value="OZJ03886.1"/>
    <property type="molecule type" value="Genomic_DNA"/>
</dbReference>
<feature type="transmembrane region" description="Helical" evidence="1">
    <location>
        <begin position="199"/>
        <end position="218"/>
    </location>
</feature>
<dbReference type="PANTHER" id="PTHR40407:SF1">
    <property type="entry name" value="HEPARAN-ALPHA-GLUCOSAMINIDE N-ACETYLTRANSFERASE CATALYTIC DOMAIN-CONTAINING PROTEIN"/>
    <property type="match status" value="1"/>
</dbReference>
<dbReference type="Proteomes" id="UP000242875">
    <property type="component" value="Unassembled WGS sequence"/>
</dbReference>
<accession>A0A261XZV6</accession>
<keyword evidence="1" id="KW-0472">Membrane</keyword>
<dbReference type="PANTHER" id="PTHR40407">
    <property type="entry name" value="MEMBRANE PROTEIN-LIKE PROTEIN"/>
    <property type="match status" value="1"/>
</dbReference>
<feature type="transmembrane region" description="Helical" evidence="1">
    <location>
        <begin position="258"/>
        <end position="278"/>
    </location>
</feature>
<evidence type="ECO:0008006" key="4">
    <source>
        <dbReference type="Google" id="ProtNLM"/>
    </source>
</evidence>
<feature type="transmembrane region" description="Helical" evidence="1">
    <location>
        <begin position="366"/>
        <end position="386"/>
    </location>
</feature>
<dbReference type="OrthoDB" id="2505607at2759"/>
<dbReference type="AlphaFoldDB" id="A0A261XZV6"/>